<dbReference type="Proteomes" id="UP000268857">
    <property type="component" value="Unassembled WGS sequence"/>
</dbReference>
<evidence type="ECO:0000313" key="1">
    <source>
        <dbReference type="EMBL" id="RUR77017.1"/>
    </source>
</evidence>
<evidence type="ECO:0000313" key="2">
    <source>
        <dbReference type="Proteomes" id="UP000268857"/>
    </source>
</evidence>
<proteinExistence type="predicted"/>
<name>A0A3S1A0Z6_CHLFR</name>
<organism evidence="1 2">
    <name type="scientific">Chlorogloeopsis fritschii PCC 6912</name>
    <dbReference type="NCBI Taxonomy" id="211165"/>
    <lineage>
        <taxon>Bacteria</taxon>
        <taxon>Bacillati</taxon>
        <taxon>Cyanobacteriota</taxon>
        <taxon>Cyanophyceae</taxon>
        <taxon>Nostocales</taxon>
        <taxon>Chlorogloeopsidaceae</taxon>
        <taxon>Chlorogloeopsis</taxon>
    </lineage>
</organism>
<sequence>MQYQAFEPKEELTMFIAKPHPDFADADVTFRESAEYVGLFSENIEQDIFLLEAPKRKCLNVNGTNWVLDSYQVFKSDSTMKQEIVLLYYKPIKVESLIS</sequence>
<keyword evidence="2" id="KW-1185">Reference proteome</keyword>
<dbReference type="RefSeq" id="WP_016879404.1">
    <property type="nucleotide sequence ID" value="NZ_AJLN01000059.1"/>
</dbReference>
<dbReference type="STRING" id="211165.GCA_000317285_01753"/>
<accession>A0A3S1A0Z6</accession>
<protein>
    <submittedName>
        <fullName evidence="1">Uncharacterized protein</fullName>
    </submittedName>
</protein>
<gene>
    <name evidence="1" type="ORF">PCC6912_39760</name>
</gene>
<comment type="caution">
    <text evidence="1">The sequence shown here is derived from an EMBL/GenBank/DDBJ whole genome shotgun (WGS) entry which is preliminary data.</text>
</comment>
<dbReference type="EMBL" id="RSCJ01000018">
    <property type="protein sequence ID" value="RUR77017.1"/>
    <property type="molecule type" value="Genomic_DNA"/>
</dbReference>
<dbReference type="AlphaFoldDB" id="A0A3S1A0Z6"/>
<reference evidence="1 2" key="1">
    <citation type="journal article" date="2019" name="Genome Biol. Evol.">
        <title>Day and night: Metabolic profiles and evolutionary relationships of six axenic non-marine cyanobacteria.</title>
        <authorList>
            <person name="Will S.E."/>
            <person name="Henke P."/>
            <person name="Boedeker C."/>
            <person name="Huang S."/>
            <person name="Brinkmann H."/>
            <person name="Rohde M."/>
            <person name="Jarek M."/>
            <person name="Friedl T."/>
            <person name="Seufert S."/>
            <person name="Schumacher M."/>
            <person name="Overmann J."/>
            <person name="Neumann-Schaal M."/>
            <person name="Petersen J."/>
        </authorList>
    </citation>
    <scope>NUCLEOTIDE SEQUENCE [LARGE SCALE GENOMIC DNA]</scope>
    <source>
        <strain evidence="1 2">PCC 6912</strain>
    </source>
</reference>